<dbReference type="AlphaFoldDB" id="A0A1D2MWU3"/>
<keyword evidence="2" id="KW-1185">Reference proteome</keyword>
<evidence type="ECO:0000313" key="1">
    <source>
        <dbReference type="EMBL" id="ODM97432.1"/>
    </source>
</evidence>
<sequence>MNLLLVAQLLGSSRCHTQHPL</sequence>
<gene>
    <name evidence="1" type="ORF">Ocin01_09249</name>
</gene>
<organism evidence="1 2">
    <name type="scientific">Orchesella cincta</name>
    <name type="common">Springtail</name>
    <name type="synonym">Podura cincta</name>
    <dbReference type="NCBI Taxonomy" id="48709"/>
    <lineage>
        <taxon>Eukaryota</taxon>
        <taxon>Metazoa</taxon>
        <taxon>Ecdysozoa</taxon>
        <taxon>Arthropoda</taxon>
        <taxon>Hexapoda</taxon>
        <taxon>Collembola</taxon>
        <taxon>Entomobryomorpha</taxon>
        <taxon>Entomobryoidea</taxon>
        <taxon>Orchesellidae</taxon>
        <taxon>Orchesellinae</taxon>
        <taxon>Orchesella</taxon>
    </lineage>
</organism>
<accession>A0A1D2MWU3</accession>
<proteinExistence type="predicted"/>
<name>A0A1D2MWU3_ORCCI</name>
<dbReference type="Proteomes" id="UP000094527">
    <property type="component" value="Unassembled WGS sequence"/>
</dbReference>
<comment type="caution">
    <text evidence="1">The sequence shown here is derived from an EMBL/GenBank/DDBJ whole genome shotgun (WGS) entry which is preliminary data.</text>
</comment>
<reference evidence="1 2" key="1">
    <citation type="journal article" date="2016" name="Genome Biol. Evol.">
        <title>Gene Family Evolution Reflects Adaptation to Soil Environmental Stressors in the Genome of the Collembolan Orchesella cincta.</title>
        <authorList>
            <person name="Faddeeva-Vakhrusheva A."/>
            <person name="Derks M.F."/>
            <person name="Anvar S.Y."/>
            <person name="Agamennone V."/>
            <person name="Suring W."/>
            <person name="Smit S."/>
            <person name="van Straalen N.M."/>
            <person name="Roelofs D."/>
        </authorList>
    </citation>
    <scope>NUCLEOTIDE SEQUENCE [LARGE SCALE GENOMIC DNA]</scope>
    <source>
        <tissue evidence="1">Mixed pool</tissue>
    </source>
</reference>
<dbReference type="EMBL" id="LJIJ01000443">
    <property type="protein sequence ID" value="ODM97432.1"/>
    <property type="molecule type" value="Genomic_DNA"/>
</dbReference>
<evidence type="ECO:0000313" key="2">
    <source>
        <dbReference type="Proteomes" id="UP000094527"/>
    </source>
</evidence>
<protein>
    <submittedName>
        <fullName evidence="1">Uncharacterized protein</fullName>
    </submittedName>
</protein>